<proteinExistence type="predicted"/>
<evidence type="ECO:0000313" key="1">
    <source>
        <dbReference type="EMBL" id="MFC3759637.1"/>
    </source>
</evidence>
<keyword evidence="2" id="KW-1185">Reference proteome</keyword>
<dbReference type="EMBL" id="JBHRZH010000001">
    <property type="protein sequence ID" value="MFC3759637.1"/>
    <property type="molecule type" value="Genomic_DNA"/>
</dbReference>
<gene>
    <name evidence="1" type="ORF">ACFOUW_02185</name>
</gene>
<evidence type="ECO:0000313" key="2">
    <source>
        <dbReference type="Proteomes" id="UP001595699"/>
    </source>
</evidence>
<sequence>MAEVQRIWRIPARWGGPVEVSLVKADAGDMVIITQDGTERPYALEDARGIAQAMLEACEIAVALAAQTRPSPAG</sequence>
<accession>A0ABV7Y490</accession>
<comment type="caution">
    <text evidence="1">The sequence shown here is derived from an EMBL/GenBank/DDBJ whole genome shotgun (WGS) entry which is preliminary data.</text>
</comment>
<dbReference type="RefSeq" id="WP_205121993.1">
    <property type="nucleotide sequence ID" value="NZ_JAFBCM010000001.1"/>
</dbReference>
<reference evidence="2" key="1">
    <citation type="journal article" date="2019" name="Int. J. Syst. Evol. Microbiol.">
        <title>The Global Catalogue of Microorganisms (GCM) 10K type strain sequencing project: providing services to taxonomists for standard genome sequencing and annotation.</title>
        <authorList>
            <consortium name="The Broad Institute Genomics Platform"/>
            <consortium name="The Broad Institute Genome Sequencing Center for Infectious Disease"/>
            <person name="Wu L."/>
            <person name="Ma J."/>
        </authorList>
    </citation>
    <scope>NUCLEOTIDE SEQUENCE [LARGE SCALE GENOMIC DNA]</scope>
    <source>
        <strain evidence="2">CGMCC 4.7241</strain>
    </source>
</reference>
<name>A0ABV7Y490_9ACTN</name>
<protein>
    <submittedName>
        <fullName evidence="1">Uncharacterized protein</fullName>
    </submittedName>
</protein>
<organism evidence="1 2">
    <name type="scientific">Tenggerimyces flavus</name>
    <dbReference type="NCBI Taxonomy" id="1708749"/>
    <lineage>
        <taxon>Bacteria</taxon>
        <taxon>Bacillati</taxon>
        <taxon>Actinomycetota</taxon>
        <taxon>Actinomycetes</taxon>
        <taxon>Propionibacteriales</taxon>
        <taxon>Nocardioidaceae</taxon>
        <taxon>Tenggerimyces</taxon>
    </lineage>
</organism>
<dbReference type="Proteomes" id="UP001595699">
    <property type="component" value="Unassembled WGS sequence"/>
</dbReference>